<dbReference type="EnsemblPlants" id="AET3Gv20489400.1">
    <property type="protein sequence ID" value="AET3Gv20489400.1"/>
    <property type="gene ID" value="AET3Gv20489400"/>
</dbReference>
<reference evidence="2" key="1">
    <citation type="journal article" date="2014" name="Science">
        <title>Ancient hybridizations among the ancestral genomes of bread wheat.</title>
        <authorList>
            <consortium name="International Wheat Genome Sequencing Consortium,"/>
            <person name="Marcussen T."/>
            <person name="Sandve S.R."/>
            <person name="Heier L."/>
            <person name="Spannagl M."/>
            <person name="Pfeifer M."/>
            <person name="Jakobsen K.S."/>
            <person name="Wulff B.B."/>
            <person name="Steuernagel B."/>
            <person name="Mayer K.F."/>
            <person name="Olsen O.A."/>
        </authorList>
    </citation>
    <scope>NUCLEOTIDE SEQUENCE [LARGE SCALE GENOMIC DNA]</scope>
    <source>
        <strain evidence="2">cv. AL8/78</strain>
    </source>
</reference>
<protein>
    <submittedName>
        <fullName evidence="1">Uncharacterized protein</fullName>
    </submittedName>
</protein>
<sequence length="43" mass="5109">MKSALQGFMEQAGYSFWSNRHTQSFSIGFRFSLYRRLHSHVVI</sequence>
<reference evidence="1" key="3">
    <citation type="journal article" date="2017" name="Nature">
        <title>Genome sequence of the progenitor of the wheat D genome Aegilops tauschii.</title>
        <authorList>
            <person name="Luo M.C."/>
            <person name="Gu Y.Q."/>
            <person name="Puiu D."/>
            <person name="Wang H."/>
            <person name="Twardziok S.O."/>
            <person name="Deal K.R."/>
            <person name="Huo N."/>
            <person name="Zhu T."/>
            <person name="Wang L."/>
            <person name="Wang Y."/>
            <person name="McGuire P.E."/>
            <person name="Liu S."/>
            <person name="Long H."/>
            <person name="Ramasamy R.K."/>
            <person name="Rodriguez J.C."/>
            <person name="Van S.L."/>
            <person name="Yuan L."/>
            <person name="Wang Z."/>
            <person name="Xia Z."/>
            <person name="Xiao L."/>
            <person name="Anderson O.D."/>
            <person name="Ouyang S."/>
            <person name="Liang Y."/>
            <person name="Zimin A.V."/>
            <person name="Pertea G."/>
            <person name="Qi P."/>
            <person name="Bennetzen J.L."/>
            <person name="Dai X."/>
            <person name="Dawson M.W."/>
            <person name="Muller H.G."/>
            <person name="Kugler K."/>
            <person name="Rivarola-Duarte L."/>
            <person name="Spannagl M."/>
            <person name="Mayer K.F.X."/>
            <person name="Lu F.H."/>
            <person name="Bevan M.W."/>
            <person name="Leroy P."/>
            <person name="Li P."/>
            <person name="You F.M."/>
            <person name="Sun Q."/>
            <person name="Liu Z."/>
            <person name="Lyons E."/>
            <person name="Wicker T."/>
            <person name="Salzberg S.L."/>
            <person name="Devos K.M."/>
            <person name="Dvorak J."/>
        </authorList>
    </citation>
    <scope>NUCLEOTIDE SEQUENCE [LARGE SCALE GENOMIC DNA]</scope>
    <source>
        <strain evidence="1">cv. AL8/78</strain>
    </source>
</reference>
<evidence type="ECO:0000313" key="1">
    <source>
        <dbReference type="EnsemblPlants" id="AET3Gv20489400.1"/>
    </source>
</evidence>
<organism evidence="1 2">
    <name type="scientific">Aegilops tauschii subsp. strangulata</name>
    <name type="common">Goatgrass</name>
    <dbReference type="NCBI Taxonomy" id="200361"/>
    <lineage>
        <taxon>Eukaryota</taxon>
        <taxon>Viridiplantae</taxon>
        <taxon>Streptophyta</taxon>
        <taxon>Embryophyta</taxon>
        <taxon>Tracheophyta</taxon>
        <taxon>Spermatophyta</taxon>
        <taxon>Magnoliopsida</taxon>
        <taxon>Liliopsida</taxon>
        <taxon>Poales</taxon>
        <taxon>Poaceae</taxon>
        <taxon>BOP clade</taxon>
        <taxon>Pooideae</taxon>
        <taxon>Triticodae</taxon>
        <taxon>Triticeae</taxon>
        <taxon>Triticinae</taxon>
        <taxon>Aegilops</taxon>
    </lineage>
</organism>
<reference evidence="1" key="4">
    <citation type="submission" date="2019-03" db="UniProtKB">
        <authorList>
            <consortium name="EnsemblPlants"/>
        </authorList>
    </citation>
    <scope>IDENTIFICATION</scope>
</reference>
<accession>A0A453EVZ5</accession>
<name>A0A453EVZ5_AEGTS</name>
<dbReference type="Gramene" id="AET3Gv20489400.1">
    <property type="protein sequence ID" value="AET3Gv20489400.1"/>
    <property type="gene ID" value="AET3Gv20489400"/>
</dbReference>
<reference evidence="1" key="5">
    <citation type="journal article" date="2021" name="G3 (Bethesda)">
        <title>Aegilops tauschii genome assembly Aet v5.0 features greater sequence contiguity and improved annotation.</title>
        <authorList>
            <person name="Wang L."/>
            <person name="Zhu T."/>
            <person name="Rodriguez J.C."/>
            <person name="Deal K.R."/>
            <person name="Dubcovsky J."/>
            <person name="McGuire P.E."/>
            <person name="Lux T."/>
            <person name="Spannagl M."/>
            <person name="Mayer K.F.X."/>
            <person name="Baldrich P."/>
            <person name="Meyers B.C."/>
            <person name="Huo N."/>
            <person name="Gu Y.Q."/>
            <person name="Zhou H."/>
            <person name="Devos K.M."/>
            <person name="Bennetzen J.L."/>
            <person name="Unver T."/>
            <person name="Budak H."/>
            <person name="Gulick P.J."/>
            <person name="Galiba G."/>
            <person name="Kalapos B."/>
            <person name="Nelson D.R."/>
            <person name="Li P."/>
            <person name="You F.M."/>
            <person name="Luo M.C."/>
            <person name="Dvorak J."/>
        </authorList>
    </citation>
    <scope>NUCLEOTIDE SEQUENCE [LARGE SCALE GENOMIC DNA]</scope>
    <source>
        <strain evidence="1">cv. AL8/78</strain>
    </source>
</reference>
<keyword evidence="2" id="KW-1185">Reference proteome</keyword>
<dbReference type="Gramene" id="AET3Gv20489400.5">
    <property type="protein sequence ID" value="AET3Gv20489400.5"/>
    <property type="gene ID" value="AET3Gv20489400"/>
</dbReference>
<dbReference type="EnsemblPlants" id="AET3Gv20489400.5">
    <property type="protein sequence ID" value="AET3Gv20489400.5"/>
    <property type="gene ID" value="AET3Gv20489400"/>
</dbReference>
<dbReference type="AlphaFoldDB" id="A0A453EVZ5"/>
<dbReference type="Proteomes" id="UP000015105">
    <property type="component" value="Chromosome 3D"/>
</dbReference>
<evidence type="ECO:0000313" key="2">
    <source>
        <dbReference type="Proteomes" id="UP000015105"/>
    </source>
</evidence>
<proteinExistence type="predicted"/>
<reference evidence="2" key="2">
    <citation type="journal article" date="2017" name="Nat. Plants">
        <title>The Aegilops tauschii genome reveals multiple impacts of transposons.</title>
        <authorList>
            <person name="Zhao G."/>
            <person name="Zou C."/>
            <person name="Li K."/>
            <person name="Wang K."/>
            <person name="Li T."/>
            <person name="Gao L."/>
            <person name="Zhang X."/>
            <person name="Wang H."/>
            <person name="Yang Z."/>
            <person name="Liu X."/>
            <person name="Jiang W."/>
            <person name="Mao L."/>
            <person name="Kong X."/>
            <person name="Jiao Y."/>
            <person name="Jia J."/>
        </authorList>
    </citation>
    <scope>NUCLEOTIDE SEQUENCE [LARGE SCALE GENOMIC DNA]</scope>
    <source>
        <strain evidence="2">cv. AL8/78</strain>
    </source>
</reference>